<dbReference type="Proteomes" id="UP000234681">
    <property type="component" value="Chromosome 12"/>
</dbReference>
<evidence type="ECO:0000313" key="4">
    <source>
        <dbReference type="Proteomes" id="UP000234681"/>
    </source>
</evidence>
<dbReference type="NCBIfam" id="TIGR00135">
    <property type="entry name" value="gatC"/>
    <property type="match status" value="1"/>
</dbReference>
<comment type="function">
    <text evidence="1">Allows the formation of correctly charged Gln-tRNA(Gln) through the transamidation of misacylated Glu-tRNA(Gln) in the mitochondria. The reaction takes place in the presence of glutamine and ATP through an activated gamma-phospho-Glu-tRNA(Gln).</text>
</comment>
<evidence type="ECO:0000313" key="3">
    <source>
        <dbReference type="EMBL" id="EDM13890.1"/>
    </source>
</evidence>
<dbReference type="GO" id="GO:0050567">
    <property type="term" value="F:glutaminyl-tRNA synthase (glutamine-hydrolyzing) activity"/>
    <property type="evidence" value="ECO:0007669"/>
    <property type="project" value="UniProtKB-UniRule"/>
</dbReference>
<keyword evidence="1" id="KW-0648">Protein biosynthesis</keyword>
<proteinExistence type="inferred from homology"/>
<keyword evidence="1" id="KW-0547">Nucleotide-binding</keyword>
<dbReference type="PANTHER" id="PTHR15004:SF0">
    <property type="entry name" value="GLUTAMYL-TRNA(GLN) AMIDOTRANSFERASE SUBUNIT C, MITOCHONDRIAL"/>
    <property type="match status" value="1"/>
</dbReference>
<name>A6J1V0_RAT</name>
<gene>
    <name evidence="3" type="primary">RGD1309698_predicted</name>
    <name evidence="1" type="synonym">GATC</name>
    <name evidence="3" type="ORF">rCG_21283</name>
</gene>
<dbReference type="EMBL" id="CH473973">
    <property type="protein sequence ID" value="EDM13890.1"/>
    <property type="molecule type" value="Genomic_DNA"/>
</dbReference>
<dbReference type="GO" id="GO:0006450">
    <property type="term" value="P:regulation of translational fidelity"/>
    <property type="evidence" value="ECO:0007669"/>
    <property type="project" value="InterPro"/>
</dbReference>
<keyword evidence="1" id="KW-0496">Mitochondrion</keyword>
<comment type="similarity">
    <text evidence="1">Belongs to the GatC family.</text>
</comment>
<dbReference type="SUPFAM" id="SSF141000">
    <property type="entry name" value="Glu-tRNAGln amidotransferase C subunit"/>
    <property type="match status" value="1"/>
</dbReference>
<evidence type="ECO:0000256" key="2">
    <source>
        <dbReference type="SAM" id="MobiDB-lite"/>
    </source>
</evidence>
<dbReference type="HAMAP" id="MF_00122">
    <property type="entry name" value="GatC"/>
    <property type="match status" value="1"/>
</dbReference>
<evidence type="ECO:0000256" key="1">
    <source>
        <dbReference type="HAMAP-Rule" id="MF_03149"/>
    </source>
</evidence>
<organism evidence="3 4">
    <name type="scientific">Rattus norvegicus</name>
    <name type="common">Rat</name>
    <dbReference type="NCBI Taxonomy" id="10116"/>
    <lineage>
        <taxon>Eukaryota</taxon>
        <taxon>Metazoa</taxon>
        <taxon>Chordata</taxon>
        <taxon>Craniata</taxon>
        <taxon>Vertebrata</taxon>
        <taxon>Euteleostomi</taxon>
        <taxon>Mammalia</taxon>
        <taxon>Eutheria</taxon>
        <taxon>Euarchontoglires</taxon>
        <taxon>Glires</taxon>
        <taxon>Rodentia</taxon>
        <taxon>Myomorpha</taxon>
        <taxon>Muroidea</taxon>
        <taxon>Muridae</taxon>
        <taxon>Murinae</taxon>
        <taxon>Rattus</taxon>
    </lineage>
</organism>
<dbReference type="GO" id="GO:0030956">
    <property type="term" value="C:glutamyl-tRNA(Gln) amidotransferase complex"/>
    <property type="evidence" value="ECO:0007669"/>
    <property type="project" value="UniProtKB-UniRule"/>
</dbReference>
<sequence length="167" mass="18577">MWAQAARVQFRAPLDRGRSFASKVGPRGKVQAADPKTQAPRLVPEGTDRVSAAVVEHLERLALVNFSSREAVDRLEKAVAFADQLHAVDTDGVEPLESVLEDRCLYLRSDKVAEGGCAEELLQNSNHVVEEYFVAPPGMLPRVLQTFLLETYYLNAKGQSAQWWHCT</sequence>
<dbReference type="InterPro" id="IPR036113">
    <property type="entry name" value="Asp/Glu-ADT_sf_sub_c"/>
</dbReference>
<dbReference type="AlphaFoldDB" id="A6J1V0"/>
<keyword evidence="1" id="KW-0436">Ligase</keyword>
<dbReference type="GO" id="GO:0070681">
    <property type="term" value="P:glutaminyl-tRNAGln biosynthesis via transamidation"/>
    <property type="evidence" value="ECO:0007669"/>
    <property type="project" value="UniProtKB-UniRule"/>
</dbReference>
<dbReference type="InterPro" id="IPR003837">
    <property type="entry name" value="GatC"/>
</dbReference>
<keyword evidence="1" id="KW-0067">ATP-binding</keyword>
<protein>
    <recommendedName>
        <fullName evidence="1">Glutamyl-tRNA(Gln) amidotransferase subunit C, mitochondrial</fullName>
        <shortName evidence="1">Glu-AdT subunit C</shortName>
        <ecNumber evidence="1">6.3.5.-</ecNumber>
    </recommendedName>
</protein>
<comment type="subcellular location">
    <subcellularLocation>
        <location evidence="1">Mitochondrion</location>
    </subcellularLocation>
</comment>
<feature type="region of interest" description="Disordered" evidence="2">
    <location>
        <begin position="19"/>
        <end position="42"/>
    </location>
</feature>
<accession>A6J1V0</accession>
<dbReference type="EC" id="6.3.5.-" evidence="1"/>
<dbReference type="Pfam" id="PF02686">
    <property type="entry name" value="GatC"/>
    <property type="match status" value="1"/>
</dbReference>
<comment type="subunit">
    <text evidence="1">Subunit of the heterotrimeric GatCAB amidotransferase (AdT) complex, composed of A (QRSL1), B (GATB) and C (GATC) subunits.</text>
</comment>
<reference evidence="3 4" key="1">
    <citation type="submission" date="2005-07" db="EMBL/GenBank/DDBJ databases">
        <authorList>
            <person name="Mural R.J."/>
            <person name="Li P.W."/>
            <person name="Adams M.D."/>
            <person name="Amanatides P.G."/>
            <person name="Baden-Tillson H."/>
            <person name="Barnstead M."/>
            <person name="Chin S.H."/>
            <person name="Dew I."/>
            <person name="Evans C.A."/>
            <person name="Ferriera S."/>
            <person name="Flanigan M."/>
            <person name="Fosler C."/>
            <person name="Glodek A."/>
            <person name="Gu Z."/>
            <person name="Holt R.A."/>
            <person name="Jennings D."/>
            <person name="Kraft C.L."/>
            <person name="Lu F."/>
            <person name="Nguyen T."/>
            <person name="Nusskern D.R."/>
            <person name="Pfannkoch C.M."/>
            <person name="Sitter C."/>
            <person name="Sutton G.G."/>
            <person name="Venter J.C."/>
            <person name="Wang Z."/>
            <person name="Woodage T."/>
            <person name="Zheng X.H."/>
            <person name="Zhong F."/>
        </authorList>
    </citation>
    <scope>NUCLEOTIDE SEQUENCE [LARGE SCALE GENOMIC DNA]</scope>
    <source>
        <strain>BN</strain>
        <strain evidence="4">Sprague-Dawley</strain>
    </source>
</reference>
<dbReference type="GO" id="GO:0005524">
    <property type="term" value="F:ATP binding"/>
    <property type="evidence" value="ECO:0007669"/>
    <property type="project" value="UniProtKB-KW"/>
</dbReference>
<dbReference type="GO" id="GO:0032543">
    <property type="term" value="P:mitochondrial translation"/>
    <property type="evidence" value="ECO:0007669"/>
    <property type="project" value="UniProtKB-UniRule"/>
</dbReference>
<dbReference type="PANTHER" id="PTHR15004">
    <property type="entry name" value="GLUTAMYL-TRNA(GLN) AMIDOTRANSFERASE SUBUNIT C, MITOCHONDRIAL"/>
    <property type="match status" value="1"/>
</dbReference>
<comment type="catalytic activity">
    <reaction evidence="1">
        <text>L-glutamyl-tRNA(Gln) + L-glutamine + ATP + H2O = L-glutaminyl-tRNA(Gln) + L-glutamate + ADP + phosphate + H(+)</text>
        <dbReference type="Rhea" id="RHEA:17521"/>
        <dbReference type="Rhea" id="RHEA-COMP:9681"/>
        <dbReference type="Rhea" id="RHEA-COMP:9684"/>
        <dbReference type="ChEBI" id="CHEBI:15377"/>
        <dbReference type="ChEBI" id="CHEBI:15378"/>
        <dbReference type="ChEBI" id="CHEBI:29985"/>
        <dbReference type="ChEBI" id="CHEBI:30616"/>
        <dbReference type="ChEBI" id="CHEBI:43474"/>
        <dbReference type="ChEBI" id="CHEBI:58359"/>
        <dbReference type="ChEBI" id="CHEBI:78520"/>
        <dbReference type="ChEBI" id="CHEBI:78521"/>
        <dbReference type="ChEBI" id="CHEBI:456216"/>
    </reaction>
</comment>
<dbReference type="GO" id="GO:0005739">
    <property type="term" value="C:mitochondrion"/>
    <property type="evidence" value="ECO:0007669"/>
    <property type="project" value="UniProtKB-SubCell"/>
</dbReference>